<dbReference type="Proteomes" id="UP000827721">
    <property type="component" value="Unassembled WGS sequence"/>
</dbReference>
<proteinExistence type="predicted"/>
<evidence type="ECO:0000259" key="2">
    <source>
        <dbReference type="Pfam" id="PF05678"/>
    </source>
</evidence>
<evidence type="ECO:0000313" key="3">
    <source>
        <dbReference type="EMBL" id="KAH7556854.1"/>
    </source>
</evidence>
<dbReference type="EMBL" id="JAFEMO010000011">
    <property type="protein sequence ID" value="KAH7556854.1"/>
    <property type="molecule type" value="Genomic_DNA"/>
</dbReference>
<name>A0ABQ8HDZ2_9ROSI</name>
<dbReference type="PANTHER" id="PTHR33179">
    <property type="entry name" value="VQ MOTIF-CONTAINING PROTEIN"/>
    <property type="match status" value="1"/>
</dbReference>
<feature type="compositionally biased region" description="Basic residues" evidence="1">
    <location>
        <begin position="115"/>
        <end position="124"/>
    </location>
</feature>
<reference evidence="3 4" key="1">
    <citation type="submission" date="2021-02" db="EMBL/GenBank/DDBJ databases">
        <title>Plant Genome Project.</title>
        <authorList>
            <person name="Zhang R.-G."/>
        </authorList>
    </citation>
    <scope>NUCLEOTIDE SEQUENCE [LARGE SCALE GENOMIC DNA]</scope>
    <source>
        <tissue evidence="3">Leaves</tissue>
    </source>
</reference>
<comment type="caution">
    <text evidence="3">The sequence shown here is derived from an EMBL/GenBank/DDBJ whole genome shotgun (WGS) entry which is preliminary data.</text>
</comment>
<evidence type="ECO:0000313" key="4">
    <source>
        <dbReference type="Proteomes" id="UP000827721"/>
    </source>
</evidence>
<feature type="compositionally biased region" description="Polar residues" evidence="1">
    <location>
        <begin position="78"/>
        <end position="89"/>
    </location>
</feature>
<dbReference type="InterPro" id="IPR039609">
    <property type="entry name" value="VQ_15/22"/>
</dbReference>
<protein>
    <recommendedName>
        <fullName evidence="2">VQ domain-containing protein</fullName>
    </recommendedName>
</protein>
<organism evidence="3 4">
    <name type="scientific">Xanthoceras sorbifolium</name>
    <dbReference type="NCBI Taxonomy" id="99658"/>
    <lineage>
        <taxon>Eukaryota</taxon>
        <taxon>Viridiplantae</taxon>
        <taxon>Streptophyta</taxon>
        <taxon>Embryophyta</taxon>
        <taxon>Tracheophyta</taxon>
        <taxon>Spermatophyta</taxon>
        <taxon>Magnoliopsida</taxon>
        <taxon>eudicotyledons</taxon>
        <taxon>Gunneridae</taxon>
        <taxon>Pentapetalae</taxon>
        <taxon>rosids</taxon>
        <taxon>malvids</taxon>
        <taxon>Sapindales</taxon>
        <taxon>Sapindaceae</taxon>
        <taxon>Xanthoceroideae</taxon>
        <taxon>Xanthoceras</taxon>
    </lineage>
</organism>
<feature type="domain" description="VQ" evidence="2">
    <location>
        <begin position="126"/>
        <end position="147"/>
    </location>
</feature>
<dbReference type="InterPro" id="IPR008889">
    <property type="entry name" value="VQ"/>
</dbReference>
<dbReference type="PANTHER" id="PTHR33179:SF9">
    <property type="entry name" value="OS01G0278000 PROTEIN"/>
    <property type="match status" value="1"/>
</dbReference>
<keyword evidence="4" id="KW-1185">Reference proteome</keyword>
<dbReference type="Pfam" id="PF05678">
    <property type="entry name" value="VQ"/>
    <property type="match status" value="1"/>
</dbReference>
<feature type="compositionally biased region" description="Low complexity" evidence="1">
    <location>
        <begin position="104"/>
        <end position="114"/>
    </location>
</feature>
<feature type="region of interest" description="Disordered" evidence="1">
    <location>
        <begin position="72"/>
        <end position="127"/>
    </location>
</feature>
<evidence type="ECO:0000256" key="1">
    <source>
        <dbReference type="SAM" id="MobiDB-lite"/>
    </source>
</evidence>
<sequence length="248" mass="26066">MTSSDNLAAVDPWALRSVFAADSWYAEAFAHDNETLTKALQKSLSGTTTAAKTTTTTTGAPISETFASDLISPFLSPETPTTTASNVSGSDHEALPTTKRHRNNNNVPVSSSGKVSKRKSRASKRTQTTFITADAANFRQMVQQVTGVRFGSSPQGPMAPILKPEPQRPGTTRLSGFGGCLPTLDTSAFLLDHHQQQVGMGPGSGPGSSIGSGPFPFQASLVGDGASVGGLDFDTFPNFPTLESWKVM</sequence>
<accession>A0ABQ8HDZ2</accession>
<gene>
    <name evidence="3" type="ORF">JRO89_XS11G0003400</name>
</gene>